<comment type="caution">
    <text evidence="2">The sequence shown here is derived from an EMBL/GenBank/DDBJ whole genome shotgun (WGS) entry which is preliminary data.</text>
</comment>
<proteinExistence type="predicted"/>
<evidence type="ECO:0000313" key="2">
    <source>
        <dbReference type="EMBL" id="MFC3207372.1"/>
    </source>
</evidence>
<sequence>MPFHQIAAGSATACYLVALLLLVALHVVERQRDPVTTAVSDYGTGKAAWLFRAYGAAGIIGAAALCRAMLDYPGASFPTPAIYCLGALAVLRLGVFAFKTDEGAFGRTREGIIHLVLAVLTFTLAYEVVSFGGQTALAITSGALNGAFALLGWIVPVSLALVVATMLPRGRAFFGLAERAFLVSTLLWFLLLSARLFTGP</sequence>
<keyword evidence="3" id="KW-1185">Reference proteome</keyword>
<keyword evidence="1" id="KW-0812">Transmembrane</keyword>
<feature type="transmembrane region" description="Helical" evidence="1">
    <location>
        <begin position="111"/>
        <end position="131"/>
    </location>
</feature>
<protein>
    <submittedName>
        <fullName evidence="2">DUF998 domain-containing protein</fullName>
    </submittedName>
</protein>
<feature type="transmembrane region" description="Helical" evidence="1">
    <location>
        <begin position="49"/>
        <end position="70"/>
    </location>
</feature>
<dbReference type="InterPro" id="IPR009339">
    <property type="entry name" value="DUF998"/>
</dbReference>
<feature type="transmembrane region" description="Helical" evidence="1">
    <location>
        <begin position="76"/>
        <end position="99"/>
    </location>
</feature>
<keyword evidence="1" id="KW-1133">Transmembrane helix</keyword>
<feature type="transmembrane region" description="Helical" evidence="1">
    <location>
        <begin position="6"/>
        <end position="28"/>
    </location>
</feature>
<dbReference type="RefSeq" id="WP_378221502.1">
    <property type="nucleotide sequence ID" value="NZ_JBHRTK010000012.1"/>
</dbReference>
<feature type="transmembrane region" description="Helical" evidence="1">
    <location>
        <begin position="179"/>
        <end position="197"/>
    </location>
</feature>
<gene>
    <name evidence="2" type="ORF">ACFOHJ_14190</name>
</gene>
<organism evidence="2 3">
    <name type="scientific">Aquamicrobium soli</name>
    <dbReference type="NCBI Taxonomy" id="1811518"/>
    <lineage>
        <taxon>Bacteria</taxon>
        <taxon>Pseudomonadati</taxon>
        <taxon>Pseudomonadota</taxon>
        <taxon>Alphaproteobacteria</taxon>
        <taxon>Hyphomicrobiales</taxon>
        <taxon>Phyllobacteriaceae</taxon>
        <taxon>Aquamicrobium</taxon>
    </lineage>
</organism>
<evidence type="ECO:0000256" key="1">
    <source>
        <dbReference type="SAM" id="Phobius"/>
    </source>
</evidence>
<dbReference type="Pfam" id="PF06197">
    <property type="entry name" value="DUF998"/>
    <property type="match status" value="1"/>
</dbReference>
<accession>A0ABV7KJ67</accession>
<dbReference type="Proteomes" id="UP001595583">
    <property type="component" value="Unassembled WGS sequence"/>
</dbReference>
<dbReference type="EMBL" id="JBHRTK010000012">
    <property type="protein sequence ID" value="MFC3207372.1"/>
    <property type="molecule type" value="Genomic_DNA"/>
</dbReference>
<feature type="transmembrane region" description="Helical" evidence="1">
    <location>
        <begin position="143"/>
        <end position="167"/>
    </location>
</feature>
<name>A0ABV7KJ67_9HYPH</name>
<evidence type="ECO:0000313" key="3">
    <source>
        <dbReference type="Proteomes" id="UP001595583"/>
    </source>
</evidence>
<keyword evidence="1" id="KW-0472">Membrane</keyword>
<reference evidence="3" key="1">
    <citation type="journal article" date="2019" name="Int. J. Syst. Evol. Microbiol.">
        <title>The Global Catalogue of Microorganisms (GCM) 10K type strain sequencing project: providing services to taxonomists for standard genome sequencing and annotation.</title>
        <authorList>
            <consortium name="The Broad Institute Genomics Platform"/>
            <consortium name="The Broad Institute Genome Sequencing Center for Infectious Disease"/>
            <person name="Wu L."/>
            <person name="Ma J."/>
        </authorList>
    </citation>
    <scope>NUCLEOTIDE SEQUENCE [LARGE SCALE GENOMIC DNA]</scope>
    <source>
        <strain evidence="3">KCTC 52165</strain>
    </source>
</reference>